<evidence type="ECO:0000313" key="3">
    <source>
        <dbReference type="Proteomes" id="UP000195521"/>
    </source>
</evidence>
<sequence>MKNRYLFYGNILSIPKCETLLDETNNEDTCDIDYDDKPIKDQPKIEEFYKKNYCNIFSYLMKIHYRTDEYNISKEAALVYLYYWIYIKHTNKARTYKIYDVFKAFLSGYEDLYRTQAYKDYINNVISDEELKNLEAVFDVYMCLNKIKGHKENGYCDTLINIINQYNTEIESNSGKMDSNKIQAYNRSYNVASIIITVVIMMVVFFLLLIFYQFSSYGYCIRRRINNIRKKWIHADKEWNILQSPESFDSIPWNNNYNVI</sequence>
<keyword evidence="1" id="KW-1133">Transmembrane helix</keyword>
<dbReference type="EMBL" id="BDQF01000176">
    <property type="protein sequence ID" value="GAW84205.1"/>
    <property type="molecule type" value="Genomic_DNA"/>
</dbReference>
<dbReference type="RefSeq" id="XP_028546794.1">
    <property type="nucleotide sequence ID" value="XM_028690993.1"/>
</dbReference>
<evidence type="ECO:0000256" key="1">
    <source>
        <dbReference type="SAM" id="Phobius"/>
    </source>
</evidence>
<accession>A0A1Y1JRV5</accession>
<keyword evidence="3" id="KW-1185">Reference proteome</keyword>
<name>A0A1Y1JRV5_PLAGO</name>
<organism evidence="2 3">
    <name type="scientific">Plasmodium gonderi</name>
    <dbReference type="NCBI Taxonomy" id="77519"/>
    <lineage>
        <taxon>Eukaryota</taxon>
        <taxon>Sar</taxon>
        <taxon>Alveolata</taxon>
        <taxon>Apicomplexa</taxon>
        <taxon>Aconoidasida</taxon>
        <taxon>Haemosporida</taxon>
        <taxon>Plasmodiidae</taxon>
        <taxon>Plasmodium</taxon>
        <taxon>Plasmodium (Plasmodium)</taxon>
    </lineage>
</organism>
<proteinExistence type="predicted"/>
<gene>
    <name evidence="2" type="ORF">PGO_001685</name>
</gene>
<evidence type="ECO:0000313" key="2">
    <source>
        <dbReference type="EMBL" id="GAW84205.1"/>
    </source>
</evidence>
<feature type="transmembrane region" description="Helical" evidence="1">
    <location>
        <begin position="191"/>
        <end position="214"/>
    </location>
</feature>
<dbReference type="GeneID" id="39745013"/>
<protein>
    <submittedName>
        <fullName evidence="2">Variable surface protein</fullName>
    </submittedName>
</protein>
<dbReference type="Proteomes" id="UP000195521">
    <property type="component" value="Unassembled WGS sequence"/>
</dbReference>
<keyword evidence="1" id="KW-0812">Transmembrane</keyword>
<reference evidence="3" key="1">
    <citation type="submission" date="2017-04" db="EMBL/GenBank/DDBJ databases">
        <title>Plasmodium gonderi genome.</title>
        <authorList>
            <person name="Arisue N."/>
            <person name="Honma H."/>
            <person name="Kawai S."/>
            <person name="Tougan T."/>
            <person name="Tanabe K."/>
            <person name="Horii T."/>
        </authorList>
    </citation>
    <scope>NUCLEOTIDE SEQUENCE [LARGE SCALE GENOMIC DNA]</scope>
    <source>
        <strain evidence="3">ATCC 30045</strain>
    </source>
</reference>
<dbReference type="AlphaFoldDB" id="A0A1Y1JRV5"/>
<comment type="caution">
    <text evidence="2">The sequence shown here is derived from an EMBL/GenBank/DDBJ whole genome shotgun (WGS) entry which is preliminary data.</text>
</comment>
<keyword evidence="1" id="KW-0472">Membrane</keyword>